<dbReference type="Pfam" id="PF16191">
    <property type="entry name" value="E1_4HB"/>
    <property type="match status" value="1"/>
</dbReference>
<comment type="pathway">
    <text evidence="1">Protein modification; protein ubiquitination.</text>
</comment>
<evidence type="ECO:0000313" key="7">
    <source>
        <dbReference type="Proteomes" id="UP000267029"/>
    </source>
</evidence>
<evidence type="ECO:0000256" key="1">
    <source>
        <dbReference type="ARBA" id="ARBA00004906"/>
    </source>
</evidence>
<dbReference type="GO" id="GO:0006974">
    <property type="term" value="P:DNA damage response"/>
    <property type="evidence" value="ECO:0007669"/>
    <property type="project" value="TreeGrafter"/>
</dbReference>
<dbReference type="AlphaFoldDB" id="A0A0R3UE32"/>
<evidence type="ECO:0000259" key="5">
    <source>
        <dbReference type="SMART" id="SM00985"/>
    </source>
</evidence>
<dbReference type="InterPro" id="IPR045886">
    <property type="entry name" value="ThiF/MoeB/HesA"/>
</dbReference>
<dbReference type="InterPro" id="IPR042063">
    <property type="entry name" value="Ubi_acti_E1_SCCH"/>
</dbReference>
<dbReference type="Pfam" id="PF16190">
    <property type="entry name" value="E1_FCCH"/>
    <property type="match status" value="1"/>
</dbReference>
<name>A0A0R3UE32_MESCO</name>
<dbReference type="PRINTS" id="PR01849">
    <property type="entry name" value="UBIQUITINACT"/>
</dbReference>
<dbReference type="Pfam" id="PF10585">
    <property type="entry name" value="UBA_E1_SCCH"/>
    <property type="match status" value="1"/>
</dbReference>
<comment type="similarity">
    <text evidence="2">Belongs to the ubiquitin-activating E1 family.</text>
</comment>
<feature type="domain" description="Ubiquitin-activating enzyme E1 C-terminal" evidence="5">
    <location>
        <begin position="1147"/>
        <end position="1269"/>
    </location>
</feature>
<evidence type="ECO:0000256" key="3">
    <source>
        <dbReference type="ARBA" id="ARBA00022598"/>
    </source>
</evidence>
<dbReference type="GO" id="GO:0005737">
    <property type="term" value="C:cytoplasm"/>
    <property type="evidence" value="ECO:0007669"/>
    <property type="project" value="TreeGrafter"/>
</dbReference>
<protein>
    <recommendedName>
        <fullName evidence="5">Ubiquitin-activating enzyme E1 C-terminal domain-containing protein</fullName>
    </recommendedName>
</protein>
<sequence length="1280" mass="140868">MCDEIDDSFYSRQRYVVGDQAMLSLSTARVYICGLGGVGVEIAKNLALAGIKDLIIDDPSKFFSLFSPKFRAEASLNALAALNPYVNVTLSSYSLTCQKHRLDSQLIEACLRDVDCLILTDCHIFYAAFLNKVCRENSIRFIYTNTMGVLGNIFCDFGTSFTVLSPDEEPPLEFFIESIENAERPKLVIKGQISHKLPDFCSIVFREVRGMTELNGRTVKVKVISPLVIELDIDTRNFGKFTGSGIATEVKPTLVVSHIPLAKQIEKPSLSSTDLVDPASSSHAHVAFITLMIFMYEKHRLPRTWCKKDILLFTKLAERFCFSDLKVDTQLLEKIASTCRGQLAPLCSFFGGVAAQEAIKAVTHQFTPLNQWMYLVADAVVPETLPQAHTLRRSSRYDPIVACIGPENMEKLVKARAFVVGCGAIGCELLKIVALLGLSTGVVNSQINNSDSFNPDEETSEATASFASSDLEPPPLVIRSLRQLAEELSFRDVGVIRVHRAEVSALRRHEPGFGDTSALDRPVGELRTATSDSDSQIVRLRPVPAAQPREATNTTGPRGEPAADLGDTSLVNPLPLLSNGSVTNSASSDHRFDERNKLAPSFEADPNYHFFLFSGLRLPMITRASLFISSHSDYDADLESLAQQPRSYSVQIADSCAGLISNANASNSGEPCVTVTDMDYIEKSNLNRQFLFRPEHVGLAKSTVAAQSVRQINPALKVNALVSKLGPETEQTVFTDAFLQAAASGDDKANLPIVLAALDNIEARNYLDARCVANRLAMFESGTQGTKGHTQVVFPGLTESYSSQGNSSSGGADGDGDAIPYCTLKSFPAKPVDCIEWAREKFFTQFTLKPRVLEQLLKAFSCSPSQLLTAFKSVIVEGSEEEAAFENPNQRNLIHQLTGSQVAFFNSRPRTWQDCIRVGREKFEKYFKHKALHLLYKFPPDATVEDGKPFWQLPRRSPTPIQFDASNQLHTRFVWTFARLLAYQSDIEFPALESNTPPSSLIAEALADFTPAPFTPSQKEVVTDTSVKAKPAPVEPLSDSKAELQTLLKVAIERLQSRADRLITCRPIEFDKDNEADGHVDFMDAAANLRAQMYGLPITSRYEVKRIAGRIIPAIATTTAAVAGLISLELLKYVCCRSSESLLALSRNHFVNLSLPSTMSVLPAPCRSTKLPNGMLYTIWDRWELQLPSLQTSLKDTIDAIKAKYGLEASLISRKSRPIYMSGFPKFAPCLKKPVLSLIEPEPGDAYVDLVIAYEAGSEDALDVEGPPFRLILPIPPSSD</sequence>
<dbReference type="InterPro" id="IPR032418">
    <property type="entry name" value="E1_FCCH"/>
</dbReference>
<dbReference type="Gene3D" id="3.40.50.12550">
    <property type="entry name" value="Ubiquitin-activating enzyme E1, inactive adenylation domain, subdomain 2"/>
    <property type="match status" value="1"/>
</dbReference>
<dbReference type="GO" id="GO:0004839">
    <property type="term" value="F:ubiquitin activating enzyme activity"/>
    <property type="evidence" value="ECO:0007669"/>
    <property type="project" value="TreeGrafter"/>
</dbReference>
<dbReference type="PANTHER" id="PTHR10953:SF186">
    <property type="entry name" value="UBIQUITIN-LIKE MODIFIER-ACTIVATING ENZYME 6"/>
    <property type="match status" value="1"/>
</dbReference>
<dbReference type="Gene3D" id="3.50.50.80">
    <property type="entry name" value="Ubiquitin-activating enzyme E1, inactive adenylation domain, subdomain 1"/>
    <property type="match status" value="1"/>
</dbReference>
<dbReference type="GO" id="GO:0006511">
    <property type="term" value="P:ubiquitin-dependent protein catabolic process"/>
    <property type="evidence" value="ECO:0007669"/>
    <property type="project" value="TreeGrafter"/>
</dbReference>
<proteinExistence type="inferred from homology"/>
<feature type="region of interest" description="Disordered" evidence="4">
    <location>
        <begin position="543"/>
        <end position="570"/>
    </location>
</feature>
<keyword evidence="3" id="KW-0436">Ligase</keyword>
<dbReference type="PANTHER" id="PTHR10953">
    <property type="entry name" value="UBIQUITIN-ACTIVATING ENZYME E1"/>
    <property type="match status" value="1"/>
</dbReference>
<dbReference type="Proteomes" id="UP000267029">
    <property type="component" value="Unassembled WGS sequence"/>
</dbReference>
<evidence type="ECO:0000256" key="2">
    <source>
        <dbReference type="ARBA" id="ARBA00005673"/>
    </source>
</evidence>
<reference evidence="6 7" key="1">
    <citation type="submission" date="2018-10" db="EMBL/GenBank/DDBJ databases">
        <authorList>
            <consortium name="Pathogen Informatics"/>
        </authorList>
    </citation>
    <scope>NUCLEOTIDE SEQUENCE [LARGE SCALE GENOMIC DNA]</scope>
</reference>
<dbReference type="Gene3D" id="2.40.30.180">
    <property type="entry name" value="Ubiquitin-activating enzyme E1, FCCH domain"/>
    <property type="match status" value="1"/>
</dbReference>
<dbReference type="InterPro" id="IPR042302">
    <property type="entry name" value="E1_FCCH_sf"/>
</dbReference>
<dbReference type="InterPro" id="IPR042449">
    <property type="entry name" value="Ub-E1_IAD_1"/>
</dbReference>
<dbReference type="Pfam" id="PF00899">
    <property type="entry name" value="ThiF"/>
    <property type="match status" value="2"/>
</dbReference>
<dbReference type="InterPro" id="IPR000594">
    <property type="entry name" value="ThiF_NAD_FAD-bd"/>
</dbReference>
<dbReference type="Gene3D" id="3.40.50.720">
    <property type="entry name" value="NAD(P)-binding Rossmann-like Domain"/>
    <property type="match status" value="2"/>
</dbReference>
<dbReference type="OrthoDB" id="10252231at2759"/>
<dbReference type="UniPathway" id="UPA00143"/>
<evidence type="ECO:0000313" key="6">
    <source>
        <dbReference type="EMBL" id="VDD79210.1"/>
    </source>
</evidence>
<evidence type="ECO:0000256" key="4">
    <source>
        <dbReference type="SAM" id="MobiDB-lite"/>
    </source>
</evidence>
<dbReference type="STRING" id="53468.A0A0R3UE32"/>
<dbReference type="GO" id="GO:0005634">
    <property type="term" value="C:nucleus"/>
    <property type="evidence" value="ECO:0007669"/>
    <property type="project" value="TreeGrafter"/>
</dbReference>
<accession>A0A0R3UE32</accession>
<dbReference type="EMBL" id="UXSR01005184">
    <property type="protein sequence ID" value="VDD79210.1"/>
    <property type="molecule type" value="Genomic_DNA"/>
</dbReference>
<dbReference type="Gene3D" id="1.10.10.2660">
    <property type="entry name" value="Ubiquitin-activating enzyme E1, SCCH domain"/>
    <property type="match status" value="1"/>
</dbReference>
<dbReference type="InterPro" id="IPR019572">
    <property type="entry name" value="UBA_E1_SCCH"/>
</dbReference>
<dbReference type="SMART" id="SM00985">
    <property type="entry name" value="UBA_e1_C"/>
    <property type="match status" value="1"/>
</dbReference>
<gene>
    <name evidence="6" type="ORF">MCOS_LOCUS5213</name>
</gene>
<dbReference type="InterPro" id="IPR000011">
    <property type="entry name" value="UBQ/SUMO-activ_enz_E1-like"/>
</dbReference>
<dbReference type="Pfam" id="PF09358">
    <property type="entry name" value="E1_UFD"/>
    <property type="match status" value="1"/>
</dbReference>
<dbReference type="InterPro" id="IPR018965">
    <property type="entry name" value="Ub-activating_enz_E1_C"/>
</dbReference>
<dbReference type="InterPro" id="IPR035985">
    <property type="entry name" value="Ubiquitin-activating_enz"/>
</dbReference>
<organism evidence="6 7">
    <name type="scientific">Mesocestoides corti</name>
    <name type="common">Flatworm</name>
    <dbReference type="NCBI Taxonomy" id="53468"/>
    <lineage>
        <taxon>Eukaryota</taxon>
        <taxon>Metazoa</taxon>
        <taxon>Spiralia</taxon>
        <taxon>Lophotrochozoa</taxon>
        <taxon>Platyhelminthes</taxon>
        <taxon>Cestoda</taxon>
        <taxon>Eucestoda</taxon>
        <taxon>Cyclophyllidea</taxon>
        <taxon>Mesocestoididae</taxon>
        <taxon>Mesocestoides</taxon>
    </lineage>
</organism>
<keyword evidence="7" id="KW-1185">Reference proteome</keyword>
<dbReference type="InterPro" id="IPR032420">
    <property type="entry name" value="E1_4HB"/>
</dbReference>
<dbReference type="SUPFAM" id="SSF69572">
    <property type="entry name" value="Activating enzymes of the ubiquitin-like proteins"/>
    <property type="match status" value="3"/>
</dbReference>